<dbReference type="PANTHER" id="PTHR22855:SF13">
    <property type="entry name" value="METHYLCROTONOYL-COA CARBOXYLASE BETA CHAIN, MITOCHONDRIAL"/>
    <property type="match status" value="1"/>
</dbReference>
<comment type="caution">
    <text evidence="9">The sequence shown here is derived from an EMBL/GenBank/DDBJ whole genome shotgun (WGS) entry which is preliminary data.</text>
</comment>
<evidence type="ECO:0000256" key="5">
    <source>
        <dbReference type="ARBA" id="ARBA00031237"/>
    </source>
</evidence>
<accession>A0A3S5BN76</accession>
<evidence type="ECO:0000256" key="6">
    <source>
        <dbReference type="ARBA" id="ARBA00031404"/>
    </source>
</evidence>
<dbReference type="Gene3D" id="3.90.226.10">
    <property type="entry name" value="2-enoyl-CoA Hydratase, Chain A, domain 1"/>
    <property type="match status" value="1"/>
</dbReference>
<keyword evidence="10" id="KW-1185">Reference proteome</keyword>
<evidence type="ECO:0000256" key="3">
    <source>
        <dbReference type="ARBA" id="ARBA00026116"/>
    </source>
</evidence>
<dbReference type="UniPathway" id="UPA00363">
    <property type="reaction ID" value="UER00861"/>
</dbReference>
<dbReference type="PROSITE" id="PS50980">
    <property type="entry name" value="COA_CT_NTER"/>
    <property type="match status" value="1"/>
</dbReference>
<dbReference type="PANTHER" id="PTHR22855">
    <property type="entry name" value="ACETYL, PROPIONYL, PYRUVATE, AND GLUTACONYL CARBOXYLASE-RELATED"/>
    <property type="match status" value="1"/>
</dbReference>
<sequence>MADESIIVDKQGTIFLGGPPLVKAATGESVTAEDLGGADLHCRSFQICHEGSTRLDVTSAIIWRDREDAVFSPTFSFSWAKCLA</sequence>
<organism evidence="9 10">
    <name type="scientific">Protopolystoma xenopodis</name>
    <dbReference type="NCBI Taxonomy" id="117903"/>
    <lineage>
        <taxon>Eukaryota</taxon>
        <taxon>Metazoa</taxon>
        <taxon>Spiralia</taxon>
        <taxon>Lophotrochozoa</taxon>
        <taxon>Platyhelminthes</taxon>
        <taxon>Monogenea</taxon>
        <taxon>Polyopisthocotylea</taxon>
        <taxon>Polystomatidea</taxon>
        <taxon>Polystomatidae</taxon>
        <taxon>Protopolystoma</taxon>
    </lineage>
</organism>
<dbReference type="SUPFAM" id="SSF52096">
    <property type="entry name" value="ClpP/crotonase"/>
    <property type="match status" value="1"/>
</dbReference>
<dbReference type="InterPro" id="IPR034733">
    <property type="entry name" value="AcCoA_carboxyl_beta"/>
</dbReference>
<reference evidence="9" key="1">
    <citation type="submission" date="2018-11" db="EMBL/GenBank/DDBJ databases">
        <authorList>
            <consortium name="Pathogen Informatics"/>
        </authorList>
    </citation>
    <scope>NUCLEOTIDE SEQUENCE</scope>
</reference>
<gene>
    <name evidence="9" type="ORF">PXEA_LOCUS3752</name>
</gene>
<dbReference type="EMBL" id="CAAALY010008648">
    <property type="protein sequence ID" value="VEL10312.1"/>
    <property type="molecule type" value="Genomic_DNA"/>
</dbReference>
<evidence type="ECO:0000256" key="2">
    <source>
        <dbReference type="ARBA" id="ARBA00025711"/>
    </source>
</evidence>
<proteinExistence type="inferred from homology"/>
<dbReference type="GO" id="GO:0004485">
    <property type="term" value="F:methylcrotonoyl-CoA carboxylase activity"/>
    <property type="evidence" value="ECO:0007669"/>
    <property type="project" value="UniProtKB-EC"/>
</dbReference>
<name>A0A3S5BN76_9PLAT</name>
<dbReference type="Pfam" id="PF01039">
    <property type="entry name" value="Carboxyl_trans"/>
    <property type="match status" value="1"/>
</dbReference>
<protein>
    <recommendedName>
        <fullName evidence="3">methylcrotonoyl-CoA carboxylase</fullName>
        <ecNumber evidence="3">6.4.1.4</ecNumber>
    </recommendedName>
    <alternativeName>
        <fullName evidence="6">3-methylcrotonyl-CoA carboxylase 2</fullName>
    </alternativeName>
    <alternativeName>
        <fullName evidence="4">3-methylcrotonyl-CoA carboxylase non-biotin-containing subunit</fullName>
    </alternativeName>
    <alternativeName>
        <fullName evidence="5">3-methylcrotonyl-CoA:carbon dioxide ligase subunit beta</fullName>
    </alternativeName>
</protein>
<comment type="catalytic activity">
    <reaction evidence="7">
        <text>3-methylbut-2-enoyl-CoA + hydrogencarbonate + ATP = 3-methyl-(2E)-glutaconyl-CoA + ADP + phosphate + H(+)</text>
        <dbReference type="Rhea" id="RHEA:13589"/>
        <dbReference type="ChEBI" id="CHEBI:15378"/>
        <dbReference type="ChEBI" id="CHEBI:17544"/>
        <dbReference type="ChEBI" id="CHEBI:30616"/>
        <dbReference type="ChEBI" id="CHEBI:43474"/>
        <dbReference type="ChEBI" id="CHEBI:57344"/>
        <dbReference type="ChEBI" id="CHEBI:57346"/>
        <dbReference type="ChEBI" id="CHEBI:456216"/>
        <dbReference type="EC" id="6.4.1.4"/>
    </reaction>
</comment>
<dbReference type="InterPro" id="IPR029045">
    <property type="entry name" value="ClpP/crotonase-like_dom_sf"/>
</dbReference>
<evidence type="ECO:0000256" key="1">
    <source>
        <dbReference type="ARBA" id="ARBA00006102"/>
    </source>
</evidence>
<dbReference type="AlphaFoldDB" id="A0A3S5BN76"/>
<dbReference type="OrthoDB" id="439921at2759"/>
<dbReference type="EC" id="6.4.1.4" evidence="3"/>
<dbReference type="InterPro" id="IPR045190">
    <property type="entry name" value="MCCB/AccD1-like"/>
</dbReference>
<evidence type="ECO:0000256" key="7">
    <source>
        <dbReference type="ARBA" id="ARBA00052347"/>
    </source>
</evidence>
<dbReference type="GO" id="GO:0005739">
    <property type="term" value="C:mitochondrion"/>
    <property type="evidence" value="ECO:0007669"/>
    <property type="project" value="TreeGrafter"/>
</dbReference>
<evidence type="ECO:0000313" key="10">
    <source>
        <dbReference type="Proteomes" id="UP000784294"/>
    </source>
</evidence>
<evidence type="ECO:0000313" key="9">
    <source>
        <dbReference type="EMBL" id="VEL10312.1"/>
    </source>
</evidence>
<dbReference type="GO" id="GO:0006552">
    <property type="term" value="P:L-leucine catabolic process"/>
    <property type="evidence" value="ECO:0007669"/>
    <property type="project" value="UniProtKB-UniPathway"/>
</dbReference>
<comment type="similarity">
    <text evidence="1">Belongs to the AccD/PCCB family.</text>
</comment>
<dbReference type="GO" id="GO:1905202">
    <property type="term" value="C:methylcrotonoyl-CoA carboxylase complex"/>
    <property type="evidence" value="ECO:0007669"/>
    <property type="project" value="TreeGrafter"/>
</dbReference>
<comment type="pathway">
    <text evidence="2">Amino-acid degradation; L-leucine degradation; (S)-3-hydroxy-3-methylglutaryl-CoA from 3-isovaleryl-CoA: step 2/3.</text>
</comment>
<dbReference type="Proteomes" id="UP000784294">
    <property type="component" value="Unassembled WGS sequence"/>
</dbReference>
<evidence type="ECO:0000259" key="8">
    <source>
        <dbReference type="PROSITE" id="PS50980"/>
    </source>
</evidence>
<dbReference type="InterPro" id="IPR011762">
    <property type="entry name" value="COA_CT_N"/>
</dbReference>
<feature type="domain" description="CoA carboxyltransferase N-terminal" evidence="8">
    <location>
        <begin position="1"/>
        <end position="81"/>
    </location>
</feature>
<evidence type="ECO:0000256" key="4">
    <source>
        <dbReference type="ARBA" id="ARBA00031109"/>
    </source>
</evidence>